<dbReference type="PANTHER" id="PTHR36849">
    <property type="entry name" value="CYTOPLASMIC PROTEIN-RELATED"/>
    <property type="match status" value="1"/>
</dbReference>
<keyword evidence="2" id="KW-1185">Reference proteome</keyword>
<sequence>MAGRRLPAMGIEIKRVYDDAAPGDGFRVLVDRIWPRGVAKDDAHADAWLKDVAPSTELRKWFGHDPERMDEFASRYRAELDANDAVDELRDLARTHKTLTLLFSAKDPERNQARVLRDYLEG</sequence>
<protein>
    <submittedName>
        <fullName evidence="1">Uncharacterized conserved protein YeaO, DUF488 family</fullName>
    </submittedName>
</protein>
<gene>
    <name evidence="1" type="ORF">SAMN04489806_0926</name>
</gene>
<dbReference type="InterPro" id="IPR052552">
    <property type="entry name" value="YeaO-like"/>
</dbReference>
<dbReference type="PANTHER" id="PTHR36849:SF1">
    <property type="entry name" value="CYTOPLASMIC PROTEIN"/>
    <property type="match status" value="1"/>
</dbReference>
<organism evidence="1 2">
    <name type="scientific">Paramicrobacterium humi</name>
    <dbReference type="NCBI Taxonomy" id="640635"/>
    <lineage>
        <taxon>Bacteria</taxon>
        <taxon>Bacillati</taxon>
        <taxon>Actinomycetota</taxon>
        <taxon>Actinomycetes</taxon>
        <taxon>Micrococcales</taxon>
        <taxon>Microbacteriaceae</taxon>
        <taxon>Paramicrobacterium</taxon>
    </lineage>
</organism>
<dbReference type="AlphaFoldDB" id="A0A1H4JY66"/>
<evidence type="ECO:0000313" key="2">
    <source>
        <dbReference type="Proteomes" id="UP000199183"/>
    </source>
</evidence>
<accession>A0A1H4JY66</accession>
<dbReference type="STRING" id="640635.SAMN04489806_0926"/>
<proteinExistence type="predicted"/>
<dbReference type="EMBL" id="FNRY01000001">
    <property type="protein sequence ID" value="SEB51239.1"/>
    <property type="molecule type" value="Genomic_DNA"/>
</dbReference>
<dbReference type="Pfam" id="PF22752">
    <property type="entry name" value="DUF488-N3i"/>
    <property type="match status" value="1"/>
</dbReference>
<dbReference type="Proteomes" id="UP000199183">
    <property type="component" value="Unassembled WGS sequence"/>
</dbReference>
<name>A0A1H4JY66_9MICO</name>
<evidence type="ECO:0000313" key="1">
    <source>
        <dbReference type="EMBL" id="SEB51239.1"/>
    </source>
</evidence>
<reference evidence="1 2" key="1">
    <citation type="submission" date="2016-10" db="EMBL/GenBank/DDBJ databases">
        <authorList>
            <person name="de Groot N.N."/>
        </authorList>
    </citation>
    <scope>NUCLEOTIDE SEQUENCE [LARGE SCALE GENOMIC DNA]</scope>
    <source>
        <strain evidence="1 2">DSM 21799</strain>
    </source>
</reference>